<dbReference type="InterPro" id="IPR035076">
    <property type="entry name" value="Toxin/TOLIP"/>
</dbReference>
<accession>A0AA85JTE3</accession>
<dbReference type="WBParaSite" id="TREG1_56240.1">
    <property type="protein sequence ID" value="TREG1_56240.1"/>
    <property type="gene ID" value="TREG1_56240"/>
</dbReference>
<dbReference type="AlphaFoldDB" id="A0AA85JTE3"/>
<keyword evidence="2" id="KW-1185">Reference proteome</keyword>
<dbReference type="Pfam" id="PF00087">
    <property type="entry name" value="Toxin_TOLIP"/>
    <property type="match status" value="1"/>
</dbReference>
<name>A0AA85JTE3_TRIRE</name>
<evidence type="ECO:0000313" key="2">
    <source>
        <dbReference type="Proteomes" id="UP000050795"/>
    </source>
</evidence>
<sequence length="144" mass="16604">MASIDLFEGSVRKCSDKCDSETKSIKILNFNYTCCDTDYCNNHKPENDKTCSPSCIVEHKTTDRLDSLSSPNNTPSQNDNSLEQITDEITNKLECSERDAPLLKIDRLQRIQVKLTDKLEFFQEHCYQLTEELNKKSKIIQFLS</sequence>
<dbReference type="Proteomes" id="UP000050795">
    <property type="component" value="Unassembled WGS sequence"/>
</dbReference>
<evidence type="ECO:0000313" key="3">
    <source>
        <dbReference type="WBParaSite" id="TREG1_56240.1"/>
    </source>
</evidence>
<organism evidence="2 3">
    <name type="scientific">Trichobilharzia regenti</name>
    <name type="common">Nasal bird schistosome</name>
    <dbReference type="NCBI Taxonomy" id="157069"/>
    <lineage>
        <taxon>Eukaryota</taxon>
        <taxon>Metazoa</taxon>
        <taxon>Spiralia</taxon>
        <taxon>Lophotrochozoa</taxon>
        <taxon>Platyhelminthes</taxon>
        <taxon>Trematoda</taxon>
        <taxon>Digenea</taxon>
        <taxon>Strigeidida</taxon>
        <taxon>Schistosomatoidea</taxon>
        <taxon>Schistosomatidae</taxon>
        <taxon>Trichobilharzia</taxon>
    </lineage>
</organism>
<reference evidence="3" key="2">
    <citation type="submission" date="2023-11" db="UniProtKB">
        <authorList>
            <consortium name="WormBaseParasite"/>
        </authorList>
    </citation>
    <scope>IDENTIFICATION</scope>
</reference>
<protein>
    <recommendedName>
        <fullName evidence="1">Snake toxin/toxin-like domain-containing protein</fullName>
    </recommendedName>
</protein>
<proteinExistence type="predicted"/>
<feature type="domain" description="Snake toxin/toxin-like" evidence="1">
    <location>
        <begin position="12"/>
        <end position="41"/>
    </location>
</feature>
<evidence type="ECO:0000259" key="1">
    <source>
        <dbReference type="Pfam" id="PF00087"/>
    </source>
</evidence>
<reference evidence="2" key="1">
    <citation type="submission" date="2022-06" db="EMBL/GenBank/DDBJ databases">
        <authorList>
            <person name="Berger JAMES D."/>
            <person name="Berger JAMES D."/>
        </authorList>
    </citation>
    <scope>NUCLEOTIDE SEQUENCE [LARGE SCALE GENOMIC DNA]</scope>
</reference>